<dbReference type="AlphaFoldDB" id="A0A0B1T222"/>
<sequence length="118" mass="13545">MRIPRSLYSKLRKSVVPCFYTFVAGDFNARIGTAAEAENRIGRFGLGLRNESGNRLVGLLSAARLFHGNSIFMEREHRRWTCYVSTQPHDSRGDRPHTHQPKVVSTGCFRSPMFLLWF</sequence>
<protein>
    <recommendedName>
        <fullName evidence="3">Endonuclease/exonuclease/phosphatase domain-containing protein</fullName>
    </recommendedName>
</protein>
<evidence type="ECO:0000313" key="2">
    <source>
        <dbReference type="Proteomes" id="UP000053660"/>
    </source>
</evidence>
<reference evidence="1 2" key="1">
    <citation type="submission" date="2014-03" db="EMBL/GenBank/DDBJ databases">
        <title>Draft genome of the hookworm Oesophagostomum dentatum.</title>
        <authorList>
            <person name="Mitreva M."/>
        </authorList>
    </citation>
    <scope>NUCLEOTIDE SEQUENCE [LARGE SCALE GENOMIC DNA]</scope>
    <source>
        <strain evidence="1 2">OD-Hann</strain>
    </source>
</reference>
<name>A0A0B1T222_OESDE</name>
<dbReference type="OrthoDB" id="5844186at2759"/>
<accession>A0A0B1T222</accession>
<organism evidence="1 2">
    <name type="scientific">Oesophagostomum dentatum</name>
    <name type="common">Nodular worm</name>
    <dbReference type="NCBI Taxonomy" id="61180"/>
    <lineage>
        <taxon>Eukaryota</taxon>
        <taxon>Metazoa</taxon>
        <taxon>Ecdysozoa</taxon>
        <taxon>Nematoda</taxon>
        <taxon>Chromadorea</taxon>
        <taxon>Rhabditida</taxon>
        <taxon>Rhabditina</taxon>
        <taxon>Rhabditomorpha</taxon>
        <taxon>Strongyloidea</taxon>
        <taxon>Strongylidae</taxon>
        <taxon>Oesophagostomum</taxon>
    </lineage>
</organism>
<keyword evidence="2" id="KW-1185">Reference proteome</keyword>
<proteinExistence type="predicted"/>
<dbReference type="Proteomes" id="UP000053660">
    <property type="component" value="Unassembled WGS sequence"/>
</dbReference>
<gene>
    <name evidence="1" type="ORF">OESDEN_10317</name>
</gene>
<evidence type="ECO:0000313" key="1">
    <source>
        <dbReference type="EMBL" id="KHJ89847.1"/>
    </source>
</evidence>
<evidence type="ECO:0008006" key="3">
    <source>
        <dbReference type="Google" id="ProtNLM"/>
    </source>
</evidence>
<dbReference type="EMBL" id="KN553692">
    <property type="protein sequence ID" value="KHJ89847.1"/>
    <property type="molecule type" value="Genomic_DNA"/>
</dbReference>